<reference evidence="2" key="1">
    <citation type="journal article" date="2021" name="Proc. Natl. Acad. Sci. U.S.A.">
        <title>Three genomes in the algal genus Volvox reveal the fate of a haploid sex-determining region after a transition to homothallism.</title>
        <authorList>
            <person name="Yamamoto K."/>
            <person name="Hamaji T."/>
            <person name="Kawai-Toyooka H."/>
            <person name="Matsuzaki R."/>
            <person name="Takahashi F."/>
            <person name="Nishimura Y."/>
            <person name="Kawachi M."/>
            <person name="Noguchi H."/>
            <person name="Minakuchi Y."/>
            <person name="Umen J.G."/>
            <person name="Toyoda A."/>
            <person name="Nozaki H."/>
        </authorList>
    </citation>
    <scope>NUCLEOTIDE SEQUENCE</scope>
    <source>
        <strain evidence="2">NIES-3785</strain>
    </source>
</reference>
<dbReference type="AlphaFoldDB" id="A0A8J4GDW5"/>
<dbReference type="PANTHER" id="PTHR45036:SF1">
    <property type="entry name" value="METHYLTRANSFERASE LIKE 7A"/>
    <property type="match status" value="1"/>
</dbReference>
<sequence length="412" mass="42999">MNDVGILRPPAAPRQVARLVALGHPARRHIRASQHNRHSLTTLALPKEKSGPKNVLNKTAEAVPSAHRRAALLGAALPCLCGLCGGGGAARAAGRNPLYDKYFATIMRYGMDDYEAVIRPVKTDLFEELIAGLLSHKATGAGAVESTDGEVRRVLEVGVGTGPNFPFYTAALATVTTERVGSDTGSSTPSPFSSLGSGPSPLLESRVEVAQAEVAAGQARGQQRPQLQIVGLDPNLEMLRYAAEAATEIGLRVTSGVDDGSAEKSRAIASGGNSSGSRNGGTETASRVEVSLVQGSAEALPFSDDEFDAAVVTLVMCSVPSPAKALAELRRVVRPGGRLLLIEHVAASEDRPGLRIAQSLLTPLQRFLADGCSLNRDTAATVRGAGWRGELRSFDLEGLTVLAPHIAGTLVA</sequence>
<dbReference type="InterPro" id="IPR029063">
    <property type="entry name" value="SAM-dependent_MTases_sf"/>
</dbReference>
<dbReference type="GO" id="GO:0008757">
    <property type="term" value="F:S-adenosylmethionine-dependent methyltransferase activity"/>
    <property type="evidence" value="ECO:0007669"/>
    <property type="project" value="InterPro"/>
</dbReference>
<comment type="caution">
    <text evidence="2">The sequence shown here is derived from an EMBL/GenBank/DDBJ whole genome shotgun (WGS) entry which is preliminary data.</text>
</comment>
<dbReference type="InterPro" id="IPR052356">
    <property type="entry name" value="Thiol_S-MT"/>
</dbReference>
<dbReference type="Pfam" id="PF08241">
    <property type="entry name" value="Methyltransf_11"/>
    <property type="match status" value="1"/>
</dbReference>
<feature type="compositionally biased region" description="Low complexity" evidence="1">
    <location>
        <begin position="267"/>
        <end position="281"/>
    </location>
</feature>
<feature type="compositionally biased region" description="Low complexity" evidence="1">
    <location>
        <begin position="182"/>
        <end position="203"/>
    </location>
</feature>
<dbReference type="Gene3D" id="3.40.50.150">
    <property type="entry name" value="Vaccinia Virus protein VP39"/>
    <property type="match status" value="1"/>
</dbReference>
<protein>
    <submittedName>
        <fullName evidence="2">Uncharacterized protein</fullName>
    </submittedName>
</protein>
<evidence type="ECO:0000313" key="2">
    <source>
        <dbReference type="EMBL" id="GIM05147.1"/>
    </source>
</evidence>
<evidence type="ECO:0000256" key="1">
    <source>
        <dbReference type="SAM" id="MobiDB-lite"/>
    </source>
</evidence>
<organism evidence="2 3">
    <name type="scientific">Volvox reticuliferus</name>
    <dbReference type="NCBI Taxonomy" id="1737510"/>
    <lineage>
        <taxon>Eukaryota</taxon>
        <taxon>Viridiplantae</taxon>
        <taxon>Chlorophyta</taxon>
        <taxon>core chlorophytes</taxon>
        <taxon>Chlorophyceae</taxon>
        <taxon>CS clade</taxon>
        <taxon>Chlamydomonadales</taxon>
        <taxon>Volvocaceae</taxon>
        <taxon>Volvox</taxon>
    </lineage>
</organism>
<accession>A0A8J4GDW5</accession>
<gene>
    <name evidence="2" type="ORF">Vretimale_9594</name>
</gene>
<feature type="region of interest" description="Disordered" evidence="1">
    <location>
        <begin position="256"/>
        <end position="285"/>
    </location>
</feature>
<dbReference type="OrthoDB" id="416496at2759"/>
<dbReference type="EMBL" id="BNCQ01000018">
    <property type="protein sequence ID" value="GIM05147.1"/>
    <property type="molecule type" value="Genomic_DNA"/>
</dbReference>
<dbReference type="PANTHER" id="PTHR45036">
    <property type="entry name" value="METHYLTRANSFERASE LIKE 7B"/>
    <property type="match status" value="1"/>
</dbReference>
<dbReference type="CDD" id="cd02440">
    <property type="entry name" value="AdoMet_MTases"/>
    <property type="match status" value="1"/>
</dbReference>
<dbReference type="SUPFAM" id="SSF53335">
    <property type="entry name" value="S-adenosyl-L-methionine-dependent methyltransferases"/>
    <property type="match status" value="1"/>
</dbReference>
<dbReference type="Proteomes" id="UP000722791">
    <property type="component" value="Unassembled WGS sequence"/>
</dbReference>
<name>A0A8J4GDW5_9CHLO</name>
<dbReference type="InterPro" id="IPR013216">
    <property type="entry name" value="Methyltransf_11"/>
</dbReference>
<evidence type="ECO:0000313" key="3">
    <source>
        <dbReference type="Proteomes" id="UP000722791"/>
    </source>
</evidence>
<proteinExistence type="predicted"/>
<feature type="region of interest" description="Disordered" evidence="1">
    <location>
        <begin position="179"/>
        <end position="203"/>
    </location>
</feature>